<dbReference type="Gramene" id="KXG23561">
    <property type="protein sequence ID" value="KXG23561"/>
    <property type="gene ID" value="SORBI_3008G110400"/>
</dbReference>
<feature type="binding site" evidence="5">
    <location>
        <position position="429"/>
    </location>
    <ligand>
        <name>Zn(2+)</name>
        <dbReference type="ChEBI" id="CHEBI:29105"/>
    </ligand>
</feature>
<evidence type="ECO:0000313" key="8">
    <source>
        <dbReference type="Proteomes" id="UP000000768"/>
    </source>
</evidence>
<reference evidence="8" key="2">
    <citation type="journal article" date="2018" name="Plant J.">
        <title>The Sorghum bicolor reference genome: improved assembly, gene annotations, a transcriptome atlas, and signatures of genome organization.</title>
        <authorList>
            <person name="McCormick R.F."/>
            <person name="Truong S.K."/>
            <person name="Sreedasyam A."/>
            <person name="Jenkins J."/>
            <person name="Shu S."/>
            <person name="Sims D."/>
            <person name="Kennedy M."/>
            <person name="Amirebrahimi M."/>
            <person name="Weers B.D."/>
            <person name="McKinley B."/>
            <person name="Mattison A."/>
            <person name="Morishige D.T."/>
            <person name="Grimwood J."/>
            <person name="Schmutz J."/>
            <person name="Mullet J.E."/>
        </authorList>
    </citation>
    <scope>NUCLEOTIDE SEQUENCE [LARGE SCALE GENOMIC DNA]</scope>
    <source>
        <strain evidence="8">cv. BTx623</strain>
    </source>
</reference>
<protein>
    <submittedName>
        <fullName evidence="7">Uncharacterized protein</fullName>
    </submittedName>
</protein>
<dbReference type="Pfam" id="PF03006">
    <property type="entry name" value="HlyIII"/>
    <property type="match status" value="2"/>
</dbReference>
<dbReference type="PANTHER" id="PTHR20855">
    <property type="entry name" value="ADIPOR/PROGESTIN RECEPTOR-RELATED"/>
    <property type="match status" value="1"/>
</dbReference>
<keyword evidence="5" id="KW-0862">Zinc</keyword>
<keyword evidence="4 6" id="KW-0472">Membrane</keyword>
<feature type="transmembrane region" description="Helical" evidence="6">
    <location>
        <begin position="392"/>
        <end position="411"/>
    </location>
</feature>
<keyword evidence="5" id="KW-0479">Metal-binding</keyword>
<dbReference type="STRING" id="4558.A0A1B6PD11"/>
<organism evidence="7 8">
    <name type="scientific">Sorghum bicolor</name>
    <name type="common">Sorghum</name>
    <name type="synonym">Sorghum vulgare</name>
    <dbReference type="NCBI Taxonomy" id="4558"/>
    <lineage>
        <taxon>Eukaryota</taxon>
        <taxon>Viridiplantae</taxon>
        <taxon>Streptophyta</taxon>
        <taxon>Embryophyta</taxon>
        <taxon>Tracheophyta</taxon>
        <taxon>Spermatophyta</taxon>
        <taxon>Magnoliopsida</taxon>
        <taxon>Liliopsida</taxon>
        <taxon>Poales</taxon>
        <taxon>Poaceae</taxon>
        <taxon>PACMAD clade</taxon>
        <taxon>Panicoideae</taxon>
        <taxon>Andropogonodae</taxon>
        <taxon>Andropogoneae</taxon>
        <taxon>Sorghinae</taxon>
        <taxon>Sorghum</taxon>
    </lineage>
</organism>
<name>A0A1B6PD11_SORBI</name>
<keyword evidence="2 6" id="KW-0812">Transmembrane</keyword>
<dbReference type="FunCoup" id="A0A1B6PD11">
    <property type="interactions" value="1026"/>
</dbReference>
<dbReference type="InParanoid" id="A0A1B6PD11"/>
<dbReference type="OMA" id="YEFSKIQ"/>
<dbReference type="AlphaFoldDB" id="A0A1B6PD11"/>
<dbReference type="GO" id="GO:0009725">
    <property type="term" value="P:response to hormone"/>
    <property type="evidence" value="ECO:0000318"/>
    <property type="project" value="GO_Central"/>
</dbReference>
<feature type="transmembrane region" description="Helical" evidence="6">
    <location>
        <begin position="135"/>
        <end position="156"/>
    </location>
</feature>
<accession>A0A1B6PD11</accession>
<feature type="transmembrane region" description="Helical" evidence="6">
    <location>
        <begin position="329"/>
        <end position="349"/>
    </location>
</feature>
<dbReference type="OrthoDB" id="529367at2759"/>
<gene>
    <name evidence="7" type="ORF">SORBI_3008G110400</name>
</gene>
<dbReference type="EMBL" id="CM000767">
    <property type="protein sequence ID" value="KXG23561.1"/>
    <property type="molecule type" value="Genomic_DNA"/>
</dbReference>
<proteinExistence type="predicted"/>
<evidence type="ECO:0000256" key="1">
    <source>
        <dbReference type="ARBA" id="ARBA00004141"/>
    </source>
</evidence>
<dbReference type="InterPro" id="IPR004254">
    <property type="entry name" value="AdipoR/HlyIII-related"/>
</dbReference>
<keyword evidence="8" id="KW-1185">Reference proteome</keyword>
<evidence type="ECO:0000256" key="2">
    <source>
        <dbReference type="ARBA" id="ARBA00022692"/>
    </source>
</evidence>
<feature type="transmembrane region" description="Helical" evidence="6">
    <location>
        <begin position="431"/>
        <end position="451"/>
    </location>
</feature>
<feature type="transmembrane region" description="Helical" evidence="6">
    <location>
        <begin position="301"/>
        <end position="322"/>
    </location>
</feature>
<keyword evidence="3 6" id="KW-1133">Transmembrane helix</keyword>
<feature type="binding site" evidence="5">
    <location>
        <position position="283"/>
    </location>
    <ligand>
        <name>Zn(2+)</name>
        <dbReference type="ChEBI" id="CHEBI:29105"/>
    </ligand>
</feature>
<dbReference type="GO" id="GO:0046872">
    <property type="term" value="F:metal ion binding"/>
    <property type="evidence" value="ECO:0007669"/>
    <property type="project" value="UniProtKB-KW"/>
</dbReference>
<evidence type="ECO:0000313" key="7">
    <source>
        <dbReference type="EMBL" id="KXG23561.1"/>
    </source>
</evidence>
<dbReference type="GO" id="GO:0009744">
    <property type="term" value="P:response to sucrose"/>
    <property type="evidence" value="ECO:0007669"/>
    <property type="project" value="UniProtKB-ARBA"/>
</dbReference>
<feature type="transmembrane region" description="Helical" evidence="6">
    <location>
        <begin position="361"/>
        <end position="380"/>
    </location>
</feature>
<feature type="binding site" evidence="5">
    <location>
        <position position="433"/>
    </location>
    <ligand>
        <name>Zn(2+)</name>
        <dbReference type="ChEBI" id="CHEBI:29105"/>
    </ligand>
</feature>
<dbReference type="PANTHER" id="PTHR20855:SF105">
    <property type="entry name" value="HAEMOLYSIN-III RELATED FAMILY PROTEIN, EXPRESSED"/>
    <property type="match status" value="1"/>
</dbReference>
<evidence type="ECO:0000256" key="3">
    <source>
        <dbReference type="ARBA" id="ARBA00022989"/>
    </source>
</evidence>
<feature type="transmembrane region" description="Helical" evidence="6">
    <location>
        <begin position="265"/>
        <end position="286"/>
    </location>
</feature>
<evidence type="ECO:0000256" key="5">
    <source>
        <dbReference type="PIRSR" id="PIRSR604254-1"/>
    </source>
</evidence>
<evidence type="ECO:0000256" key="6">
    <source>
        <dbReference type="SAM" id="Phobius"/>
    </source>
</evidence>
<comment type="subcellular location">
    <subcellularLocation>
        <location evidence="1">Membrane</location>
        <topology evidence="1">Multi-pass membrane protein</topology>
    </subcellularLocation>
</comment>
<dbReference type="Proteomes" id="UP000000768">
    <property type="component" value="Chromosome 8"/>
</dbReference>
<evidence type="ECO:0000256" key="4">
    <source>
        <dbReference type="ARBA" id="ARBA00023136"/>
    </source>
</evidence>
<sequence>MVPCLDQLHNTTTLLWSYARKARARATAAPAKASYNTKRCWNYTSPRSKLARRPLVVRVSLEEEEPMAAAASCIACNGGSADAKEEKHKCELIRYEALPEWLKDNEFIHGYYRCEWPMKETILSIFSIHNETLNVWSHLIGFLLFLCLTIFTAMVIPRSGSSSRSSTAYQLGDLVEMARANMTVALRHEALAACFLLPPSAAAASAALSEDGQQIPTSCPPNTSSSSSHHHAIQIQGSTGNTSVTKDAGAAIATAAADPITRWPLFAYLGGAMVCLLTSSACHLILCHSERTAYVTLRLDYAGIAALIVTSFYPLAYYSFLCAPALQRLYMGSITALGAAAVTASLVPAFQAPELRPLRAALFSCMGASGVVPIAHKLLLYGGTAPGAVASAGYEALMGALYALGVAVYAARVPERWAPGRFDLVGHSHQLFHLFVIAGAYAHYLAGVEYLKWRDVDKC</sequence>
<dbReference type="GO" id="GO:0016020">
    <property type="term" value="C:membrane"/>
    <property type="evidence" value="ECO:0007669"/>
    <property type="project" value="UniProtKB-SubCell"/>
</dbReference>
<dbReference type="eggNOG" id="KOG0748">
    <property type="taxonomic scope" value="Eukaryota"/>
</dbReference>
<dbReference type="GO" id="GO:0038023">
    <property type="term" value="F:signaling receptor activity"/>
    <property type="evidence" value="ECO:0000318"/>
    <property type="project" value="GO_Central"/>
</dbReference>
<reference evidence="7 8" key="1">
    <citation type="journal article" date="2009" name="Nature">
        <title>The Sorghum bicolor genome and the diversification of grasses.</title>
        <authorList>
            <person name="Paterson A.H."/>
            <person name="Bowers J.E."/>
            <person name="Bruggmann R."/>
            <person name="Dubchak I."/>
            <person name="Grimwood J."/>
            <person name="Gundlach H."/>
            <person name="Haberer G."/>
            <person name="Hellsten U."/>
            <person name="Mitros T."/>
            <person name="Poliakov A."/>
            <person name="Schmutz J."/>
            <person name="Spannagl M."/>
            <person name="Tang H."/>
            <person name="Wang X."/>
            <person name="Wicker T."/>
            <person name="Bharti A.K."/>
            <person name="Chapman J."/>
            <person name="Feltus F.A."/>
            <person name="Gowik U."/>
            <person name="Grigoriev I.V."/>
            <person name="Lyons E."/>
            <person name="Maher C.A."/>
            <person name="Martis M."/>
            <person name="Narechania A."/>
            <person name="Otillar R.P."/>
            <person name="Penning B.W."/>
            <person name="Salamov A.A."/>
            <person name="Wang Y."/>
            <person name="Zhang L."/>
            <person name="Carpita N.C."/>
            <person name="Freeling M."/>
            <person name="Gingle A.R."/>
            <person name="Hash C.T."/>
            <person name="Keller B."/>
            <person name="Klein P."/>
            <person name="Kresovich S."/>
            <person name="McCann M.C."/>
            <person name="Ming R."/>
            <person name="Peterson D.G."/>
            <person name="Mehboob-ur-Rahman"/>
            <person name="Ware D."/>
            <person name="Westhoff P."/>
            <person name="Mayer K.F."/>
            <person name="Messing J."/>
            <person name="Rokhsar D.S."/>
        </authorList>
    </citation>
    <scope>NUCLEOTIDE SEQUENCE [LARGE SCALE GENOMIC DNA]</scope>
    <source>
        <strain evidence="8">cv. BTx623</strain>
    </source>
</reference>